<gene>
    <name evidence="4" type="ORF">BHQ10_010289</name>
</gene>
<feature type="domain" description="DUF7223" evidence="3">
    <location>
        <begin position="220"/>
        <end position="433"/>
    </location>
</feature>
<evidence type="ECO:0000259" key="3">
    <source>
        <dbReference type="Pfam" id="PF23865"/>
    </source>
</evidence>
<dbReference type="GeneID" id="63799503"/>
<dbReference type="Pfam" id="PF22974">
    <property type="entry name" value="DUF7029"/>
    <property type="match status" value="1"/>
</dbReference>
<dbReference type="STRING" id="1196081.A0A364LEQ8"/>
<feature type="signal peptide" evidence="1">
    <location>
        <begin position="1"/>
        <end position="24"/>
    </location>
</feature>
<reference evidence="4 5" key="1">
    <citation type="journal article" date="2017" name="Biotechnol. Biofuels">
        <title>Differential beta-glucosidase expression as a function of carbon source availability in Talaromyces amestolkiae: a genomic and proteomic approach.</title>
        <authorList>
            <person name="de Eugenio L.I."/>
            <person name="Mendez-Liter J.A."/>
            <person name="Nieto-Dominguez M."/>
            <person name="Alonso L."/>
            <person name="Gil-Munoz J."/>
            <person name="Barriuso J."/>
            <person name="Prieto A."/>
            <person name="Martinez M.J."/>
        </authorList>
    </citation>
    <scope>NUCLEOTIDE SEQUENCE [LARGE SCALE GENOMIC DNA]</scope>
    <source>
        <strain evidence="4 5">CIB</strain>
    </source>
</reference>
<dbReference type="AlphaFoldDB" id="A0A364LEQ8"/>
<proteinExistence type="predicted"/>
<keyword evidence="5" id="KW-1185">Reference proteome</keyword>
<sequence>MAPQYSHLQLSLWILSFFCGLSHSLKLQPIVSVTSTSLTAGAVHSTSLGLQSSESFLWGGATDDRAALATFTLYASDETESIFNLERLQDSTTSIQCSNSTVTLHFKDAPAYAQLHSQWSWINQAANNTLMLVAGAGQCGWNEDRQPFSVSSIDYNNATITAVLSGSRVEWSDIASNYHLHLGAVPQTDLSRRDYTGDYTLDFNHQLGFGNWSFPIDPTFSVGLTCKTCYTAGDFAFDFDIKTELGIPVDATLTIVPQDVSVVLDPTISLSGNIGGSLSFKDTFLRIPIDGITVASIVDMGPEIAFTGALNIGPLKGTASVTTGVNVSVDNSAEMYIDLLSPSHFNASGWTPQVAGLTPSVSASIGAGISLSLLADVEFDLTVLGKGLSAGIGLQPLVGATLSAIDSPSGACAKDPEHNEFGVQLAPSAGVWFLASVSDVATVTITVSSEA</sequence>
<dbReference type="Proteomes" id="UP000249363">
    <property type="component" value="Unassembled WGS sequence"/>
</dbReference>
<name>A0A364LEQ8_TALAM</name>
<evidence type="ECO:0000313" key="5">
    <source>
        <dbReference type="Proteomes" id="UP000249363"/>
    </source>
</evidence>
<comment type="caution">
    <text evidence="4">The sequence shown here is derived from an EMBL/GenBank/DDBJ whole genome shotgun (WGS) entry which is preliminary data.</text>
</comment>
<dbReference type="RefSeq" id="XP_040738791.1">
    <property type="nucleotide sequence ID" value="XM_040872902.1"/>
</dbReference>
<dbReference type="Pfam" id="PF23865">
    <property type="entry name" value="DUF7223"/>
    <property type="match status" value="1"/>
</dbReference>
<organism evidence="4 5">
    <name type="scientific">Talaromyces amestolkiae</name>
    <dbReference type="NCBI Taxonomy" id="1196081"/>
    <lineage>
        <taxon>Eukaryota</taxon>
        <taxon>Fungi</taxon>
        <taxon>Dikarya</taxon>
        <taxon>Ascomycota</taxon>
        <taxon>Pezizomycotina</taxon>
        <taxon>Eurotiomycetes</taxon>
        <taxon>Eurotiomycetidae</taxon>
        <taxon>Eurotiales</taxon>
        <taxon>Trichocomaceae</taxon>
        <taxon>Talaromyces</taxon>
        <taxon>Talaromyces sect. Talaromyces</taxon>
    </lineage>
</organism>
<evidence type="ECO:0000256" key="1">
    <source>
        <dbReference type="SAM" id="SignalP"/>
    </source>
</evidence>
<dbReference type="InterPro" id="IPR054293">
    <property type="entry name" value="DUF7029"/>
</dbReference>
<feature type="domain" description="DUF7029" evidence="2">
    <location>
        <begin position="77"/>
        <end position="178"/>
    </location>
</feature>
<dbReference type="OrthoDB" id="160645at2759"/>
<evidence type="ECO:0000259" key="2">
    <source>
        <dbReference type="Pfam" id="PF22974"/>
    </source>
</evidence>
<feature type="chain" id="PRO_5016802184" evidence="1">
    <location>
        <begin position="25"/>
        <end position="451"/>
    </location>
</feature>
<keyword evidence="1" id="KW-0732">Signal</keyword>
<evidence type="ECO:0000313" key="4">
    <source>
        <dbReference type="EMBL" id="RAO74277.1"/>
    </source>
</evidence>
<accession>A0A364LEQ8</accession>
<dbReference type="InterPro" id="IPR055647">
    <property type="entry name" value="DUF7223"/>
</dbReference>
<dbReference type="EMBL" id="MIKG01000032">
    <property type="protein sequence ID" value="RAO74277.1"/>
    <property type="molecule type" value="Genomic_DNA"/>
</dbReference>
<protein>
    <submittedName>
        <fullName evidence="4">Uncharacterized protein</fullName>
    </submittedName>
</protein>